<name>A0A922CV57_MANSE</name>
<sequence>MSFVFFSQTSGACKEHSSKNNKKCKISKSDIQLQDLLKKCTDTIRAKYNLGPATGSCDKGNVQVPRNKSVGQSNKEGNLCNKPAVAELSSNETVHTEVGNEANFTQASPKDSVLSNADSVMCDGLAGEDVSLYSDGQLYSWQEPGEILQTEADEMNSIADDLSVYCDNGKSTTLHGDIECEDNSMVYEEFRCNACNGAIIGIKSEVKSEKEDHNDDLEDDEESNKKHRVDIALGDSDVPTSSEDPELDVEECSQNTGVKEKTENKHRIKQYKRKTNDTEPPSNKKTIKKRVDITDSKDVQPLVKKIRLLFSPNKELEIEVEDMQLHGKDVDSQRQIKIAGALAKVKVAGVLPKIKVVGDMPKIKVADVLPRTRIAGDLARIKDTGDLSRTKVISELAKRKGDVLPLKITAADLRKLEDAGNYFRTKVLDHLPKNKFPDELTKIKVAPNLQTINEANAKTITSVPDVPSKVSEAPNVRTNVIDVKPKLIFIRRKRQIIMANAQTRSKVSDLQSGNKVECLTPRTKVVVTPPSARFAVTQPKTNEATMSREITVANGPSQMEASDEKHEFILPDVKFDKSECSVRLQRLSPEIFGKALSKLPRNKSVAQSNKEDNLCNKPAVAELSSNETVHTEVDNEANFIQASPKESVLSNADSVMCDGLARVDVSLYSDGQLYSWQKPGEILKIETDELDPIPDDLSLYCDKGKSATLDQDRKSEDNSMVEVQLVLATIRRHLMNKMDPITQHDQDLDDLVSIKSEVKSESEDQNDDWQDEWEPNKKPPVEDALVDSKEPISSEVPELEVEDCSENTSNEKETENKHRMKQYKDKTNGTEPPSNKKIIIKRANIIDPKDVQPLAKKIRLLSSPYKELEIEMEDMKSQRKDADLQRKIKFAGALANVKVAGVLPNEQVVGDMPKTKVANIFSRTRIAGDLAKIESTDNLSRAQVIGELAIDKEDGLPLKITATDVRKSEDVGDFLRTEFVGQLPENKLAGDLTKIKLAPNFRRVKVVTVPQRTNVASAQKLTKTIDVPSKLCKVVKLRTNFMDDTLKPISISRKSQVKVVNAQTRSEVFGLQPGNKVEDLTPRTKVVVMSPSARFAQITNEVTMSREITVSDGPSQMETSRVQHEFILPDVKFDKSECSVRLQRLSPEMFGKTLSKHAGFERRLVGQ</sequence>
<dbReference type="Proteomes" id="UP000791440">
    <property type="component" value="Unassembled WGS sequence"/>
</dbReference>
<accession>A0A922CV57</accession>
<proteinExistence type="predicted"/>
<feature type="compositionally biased region" description="Acidic residues" evidence="1">
    <location>
        <begin position="763"/>
        <end position="773"/>
    </location>
</feature>
<evidence type="ECO:0000313" key="3">
    <source>
        <dbReference type="Proteomes" id="UP000791440"/>
    </source>
</evidence>
<dbReference type="AlphaFoldDB" id="A0A922CV57"/>
<dbReference type="EMBL" id="JH668606">
    <property type="protein sequence ID" value="KAG6459033.1"/>
    <property type="molecule type" value="Genomic_DNA"/>
</dbReference>
<keyword evidence="3" id="KW-1185">Reference proteome</keyword>
<gene>
    <name evidence="2" type="ORF">O3G_MSEX011170</name>
</gene>
<feature type="region of interest" description="Disordered" evidence="1">
    <location>
        <begin position="758"/>
        <end position="834"/>
    </location>
</feature>
<reference evidence="2" key="1">
    <citation type="journal article" date="2016" name="Insect Biochem. Mol. Biol.">
        <title>Multifaceted biological insights from a draft genome sequence of the tobacco hornworm moth, Manduca sexta.</title>
        <authorList>
            <person name="Kanost M.R."/>
            <person name="Arrese E.L."/>
            <person name="Cao X."/>
            <person name="Chen Y.R."/>
            <person name="Chellapilla S."/>
            <person name="Goldsmith M.R."/>
            <person name="Grosse-Wilde E."/>
            <person name="Heckel D.G."/>
            <person name="Herndon N."/>
            <person name="Jiang H."/>
            <person name="Papanicolaou A."/>
            <person name="Qu J."/>
            <person name="Soulages J.L."/>
            <person name="Vogel H."/>
            <person name="Walters J."/>
            <person name="Waterhouse R.M."/>
            <person name="Ahn S.J."/>
            <person name="Almeida F.C."/>
            <person name="An C."/>
            <person name="Aqrawi P."/>
            <person name="Bretschneider A."/>
            <person name="Bryant W.B."/>
            <person name="Bucks S."/>
            <person name="Chao H."/>
            <person name="Chevignon G."/>
            <person name="Christen J.M."/>
            <person name="Clarke D.F."/>
            <person name="Dittmer N.T."/>
            <person name="Ferguson L.C.F."/>
            <person name="Garavelou S."/>
            <person name="Gordon K.H.J."/>
            <person name="Gunaratna R.T."/>
            <person name="Han Y."/>
            <person name="Hauser F."/>
            <person name="He Y."/>
            <person name="Heidel-Fischer H."/>
            <person name="Hirsh A."/>
            <person name="Hu Y."/>
            <person name="Jiang H."/>
            <person name="Kalra D."/>
            <person name="Klinner C."/>
            <person name="Konig C."/>
            <person name="Kovar C."/>
            <person name="Kroll A.R."/>
            <person name="Kuwar S.S."/>
            <person name="Lee S.L."/>
            <person name="Lehman R."/>
            <person name="Li K."/>
            <person name="Li Z."/>
            <person name="Liang H."/>
            <person name="Lovelace S."/>
            <person name="Lu Z."/>
            <person name="Mansfield J.H."/>
            <person name="McCulloch K.J."/>
            <person name="Mathew T."/>
            <person name="Morton B."/>
            <person name="Muzny D.M."/>
            <person name="Neunemann D."/>
            <person name="Ongeri F."/>
            <person name="Pauchet Y."/>
            <person name="Pu L.L."/>
            <person name="Pyrousis I."/>
            <person name="Rao X.J."/>
            <person name="Redding A."/>
            <person name="Roesel C."/>
            <person name="Sanchez-Gracia A."/>
            <person name="Schaack S."/>
            <person name="Shukla A."/>
            <person name="Tetreau G."/>
            <person name="Wang Y."/>
            <person name="Xiong G.H."/>
            <person name="Traut W."/>
            <person name="Walsh T.K."/>
            <person name="Worley K.C."/>
            <person name="Wu D."/>
            <person name="Wu W."/>
            <person name="Wu Y.Q."/>
            <person name="Zhang X."/>
            <person name="Zou Z."/>
            <person name="Zucker H."/>
            <person name="Briscoe A.D."/>
            <person name="Burmester T."/>
            <person name="Clem R.J."/>
            <person name="Feyereisen R."/>
            <person name="Grimmelikhuijzen C.J.P."/>
            <person name="Hamodrakas S.J."/>
            <person name="Hansson B.S."/>
            <person name="Huguet E."/>
            <person name="Jermiin L.S."/>
            <person name="Lan Q."/>
            <person name="Lehman H.K."/>
            <person name="Lorenzen M."/>
            <person name="Merzendorfer H."/>
            <person name="Michalopoulos I."/>
            <person name="Morton D.B."/>
            <person name="Muthukrishnan S."/>
            <person name="Oakeshott J.G."/>
            <person name="Palmer W."/>
            <person name="Park Y."/>
            <person name="Passarelli A.L."/>
            <person name="Rozas J."/>
            <person name="Schwartz L.M."/>
            <person name="Smith W."/>
            <person name="Southgate A."/>
            <person name="Vilcinskas A."/>
            <person name="Vogt R."/>
            <person name="Wang P."/>
            <person name="Werren J."/>
            <person name="Yu X.Q."/>
            <person name="Zhou J.J."/>
            <person name="Brown S.J."/>
            <person name="Scherer S.E."/>
            <person name="Richards S."/>
            <person name="Blissard G.W."/>
        </authorList>
    </citation>
    <scope>NUCLEOTIDE SEQUENCE</scope>
</reference>
<reference evidence="2" key="2">
    <citation type="submission" date="2020-12" db="EMBL/GenBank/DDBJ databases">
        <authorList>
            <person name="Kanost M."/>
        </authorList>
    </citation>
    <scope>NUCLEOTIDE SEQUENCE</scope>
</reference>
<feature type="region of interest" description="Disordered" evidence="1">
    <location>
        <begin position="57"/>
        <end position="76"/>
    </location>
</feature>
<feature type="region of interest" description="Disordered" evidence="1">
    <location>
        <begin position="206"/>
        <end position="286"/>
    </location>
</feature>
<organism evidence="2 3">
    <name type="scientific">Manduca sexta</name>
    <name type="common">Tobacco hawkmoth</name>
    <name type="synonym">Tobacco hornworm</name>
    <dbReference type="NCBI Taxonomy" id="7130"/>
    <lineage>
        <taxon>Eukaryota</taxon>
        <taxon>Metazoa</taxon>
        <taxon>Ecdysozoa</taxon>
        <taxon>Arthropoda</taxon>
        <taxon>Hexapoda</taxon>
        <taxon>Insecta</taxon>
        <taxon>Pterygota</taxon>
        <taxon>Neoptera</taxon>
        <taxon>Endopterygota</taxon>
        <taxon>Lepidoptera</taxon>
        <taxon>Glossata</taxon>
        <taxon>Ditrysia</taxon>
        <taxon>Bombycoidea</taxon>
        <taxon>Sphingidae</taxon>
        <taxon>Sphinginae</taxon>
        <taxon>Sphingini</taxon>
        <taxon>Manduca</taxon>
    </lineage>
</organism>
<feature type="compositionally biased region" description="Basic and acidic residues" evidence="1">
    <location>
        <begin position="809"/>
        <end position="828"/>
    </location>
</feature>
<comment type="caution">
    <text evidence="2">The sequence shown here is derived from an EMBL/GenBank/DDBJ whole genome shotgun (WGS) entry which is preliminary data.</text>
</comment>
<evidence type="ECO:0000313" key="2">
    <source>
        <dbReference type="EMBL" id="KAG6459033.1"/>
    </source>
</evidence>
<protein>
    <submittedName>
        <fullName evidence="2">Uncharacterized protein</fullName>
    </submittedName>
</protein>
<feature type="compositionally biased region" description="Polar residues" evidence="1">
    <location>
        <begin position="64"/>
        <end position="76"/>
    </location>
</feature>
<evidence type="ECO:0000256" key="1">
    <source>
        <dbReference type="SAM" id="MobiDB-lite"/>
    </source>
</evidence>
<feature type="compositionally biased region" description="Basic and acidic residues" evidence="1">
    <location>
        <begin position="774"/>
        <end position="792"/>
    </location>
</feature>